<dbReference type="AlphaFoldDB" id="A0A8K0VW94"/>
<accession>A0A8K0VW94</accession>
<organism evidence="2 3">
    <name type="scientific">Paraphoma chrysanthemicola</name>
    <dbReference type="NCBI Taxonomy" id="798071"/>
    <lineage>
        <taxon>Eukaryota</taxon>
        <taxon>Fungi</taxon>
        <taxon>Dikarya</taxon>
        <taxon>Ascomycota</taxon>
        <taxon>Pezizomycotina</taxon>
        <taxon>Dothideomycetes</taxon>
        <taxon>Pleosporomycetidae</taxon>
        <taxon>Pleosporales</taxon>
        <taxon>Pleosporineae</taxon>
        <taxon>Phaeosphaeriaceae</taxon>
        <taxon>Paraphoma</taxon>
    </lineage>
</organism>
<feature type="region of interest" description="Disordered" evidence="1">
    <location>
        <begin position="285"/>
        <end position="306"/>
    </location>
</feature>
<evidence type="ECO:0000313" key="2">
    <source>
        <dbReference type="EMBL" id="KAH7080835.1"/>
    </source>
</evidence>
<gene>
    <name evidence="2" type="ORF">FB567DRAFT_606197</name>
</gene>
<dbReference type="EMBL" id="JAGMVJ010000015">
    <property type="protein sequence ID" value="KAH7080835.1"/>
    <property type="molecule type" value="Genomic_DNA"/>
</dbReference>
<dbReference type="SUPFAM" id="SSF54001">
    <property type="entry name" value="Cysteine proteinases"/>
    <property type="match status" value="1"/>
</dbReference>
<evidence type="ECO:0008006" key="4">
    <source>
        <dbReference type="Google" id="ProtNLM"/>
    </source>
</evidence>
<dbReference type="Gene3D" id="3.90.70.10">
    <property type="entry name" value="Cysteine proteinases"/>
    <property type="match status" value="1"/>
</dbReference>
<evidence type="ECO:0000313" key="3">
    <source>
        <dbReference type="Proteomes" id="UP000813461"/>
    </source>
</evidence>
<evidence type="ECO:0000256" key="1">
    <source>
        <dbReference type="SAM" id="MobiDB-lite"/>
    </source>
</evidence>
<name>A0A8K0VW94_9PLEO</name>
<dbReference type="OrthoDB" id="640249at2759"/>
<dbReference type="InterPro" id="IPR038765">
    <property type="entry name" value="Papain-like_cys_pep_sf"/>
</dbReference>
<sequence length="397" mass="45626">MTSEAFSPPRGGKIDEVDIRDRTINIESLQTIEESTGQNPTSFCLWDDEFKNDTMHNKTMKYEKHLYDQGRLESCTCNAVASAYRYLMQRRFSTERDPHGYYPSVYKPSRLFLYWVARIHMAKQIENPHRWGNYYAGLSTSPPTDVGLLRDESEGTAIRTVIMIMARLGAPRESDDLINWESGFYPYTYTRYLGSVDAEAYAKLKGPELEQVKSWSVPHDSKFILPEGALAAMRPSDDVFKNCWRYEDLYYARPGRDYSHWKRCIANGLPIVFSAESYPGFDDEVHKDTSHLPKTPQPGSKPGKDDILNSHTMIAIGWNDTMSDKNGGHGCFKVQNSWGITDQPDPNYDGCCWIPYAWLNTVSPWRTEKGYFMINSPWALTDQDGHTTIPNVEQPWR</sequence>
<comment type="caution">
    <text evidence="2">The sequence shown here is derived from an EMBL/GenBank/DDBJ whole genome shotgun (WGS) entry which is preliminary data.</text>
</comment>
<keyword evidence="3" id="KW-1185">Reference proteome</keyword>
<protein>
    <recommendedName>
        <fullName evidence="4">Peptidase C1A papain C-terminal domain-containing protein</fullName>
    </recommendedName>
</protein>
<proteinExistence type="predicted"/>
<reference evidence="2" key="1">
    <citation type="journal article" date="2021" name="Nat. Commun.">
        <title>Genetic determinants of endophytism in the Arabidopsis root mycobiome.</title>
        <authorList>
            <person name="Mesny F."/>
            <person name="Miyauchi S."/>
            <person name="Thiergart T."/>
            <person name="Pickel B."/>
            <person name="Atanasova L."/>
            <person name="Karlsson M."/>
            <person name="Huettel B."/>
            <person name="Barry K.W."/>
            <person name="Haridas S."/>
            <person name="Chen C."/>
            <person name="Bauer D."/>
            <person name="Andreopoulos W."/>
            <person name="Pangilinan J."/>
            <person name="LaButti K."/>
            <person name="Riley R."/>
            <person name="Lipzen A."/>
            <person name="Clum A."/>
            <person name="Drula E."/>
            <person name="Henrissat B."/>
            <person name="Kohler A."/>
            <person name="Grigoriev I.V."/>
            <person name="Martin F.M."/>
            <person name="Hacquard S."/>
        </authorList>
    </citation>
    <scope>NUCLEOTIDE SEQUENCE</scope>
    <source>
        <strain evidence="2">MPI-SDFR-AT-0120</strain>
    </source>
</reference>
<dbReference type="Proteomes" id="UP000813461">
    <property type="component" value="Unassembled WGS sequence"/>
</dbReference>